<organism evidence="2 3">
    <name type="scientific">Halorubrum kocurii JCM 14978</name>
    <dbReference type="NCBI Taxonomy" id="1230456"/>
    <lineage>
        <taxon>Archaea</taxon>
        <taxon>Methanobacteriati</taxon>
        <taxon>Methanobacteriota</taxon>
        <taxon>Stenosarchaea group</taxon>
        <taxon>Halobacteria</taxon>
        <taxon>Halobacteriales</taxon>
        <taxon>Haloferacaceae</taxon>
        <taxon>Halorubrum</taxon>
    </lineage>
</organism>
<dbReference type="STRING" id="1230456.C468_08646"/>
<proteinExistence type="predicted"/>
<keyword evidence="3" id="KW-1185">Reference proteome</keyword>
<comment type="caution">
    <text evidence="2">The sequence shown here is derived from an EMBL/GenBank/DDBJ whole genome shotgun (WGS) entry which is preliminary data.</text>
</comment>
<protein>
    <submittedName>
        <fullName evidence="2">Sensor protein</fullName>
    </submittedName>
</protein>
<name>M0P4C7_9EURY</name>
<evidence type="ECO:0000313" key="3">
    <source>
        <dbReference type="Proteomes" id="UP000011546"/>
    </source>
</evidence>
<dbReference type="EMBL" id="AOJH01000056">
    <property type="protein sequence ID" value="EMA64404.1"/>
    <property type="molecule type" value="Genomic_DNA"/>
</dbReference>
<dbReference type="RefSeq" id="WP_008848451.1">
    <property type="nucleotide sequence ID" value="NZ_AOJH01000056.1"/>
</dbReference>
<gene>
    <name evidence="2" type="ORF">C468_08646</name>
</gene>
<dbReference type="InterPro" id="IPR019278">
    <property type="entry name" value="DICT_dom"/>
</dbReference>
<dbReference type="AlphaFoldDB" id="M0P4C7"/>
<evidence type="ECO:0000259" key="1">
    <source>
        <dbReference type="Pfam" id="PF10069"/>
    </source>
</evidence>
<dbReference type="Pfam" id="PF10069">
    <property type="entry name" value="DICT"/>
    <property type="match status" value="1"/>
</dbReference>
<evidence type="ECO:0000313" key="2">
    <source>
        <dbReference type="EMBL" id="EMA64404.1"/>
    </source>
</evidence>
<accession>M0P4C7</accession>
<reference evidence="2 3" key="1">
    <citation type="journal article" date="2014" name="PLoS Genet.">
        <title>Phylogenetically driven sequencing of extremely halophilic archaea reveals strategies for static and dynamic osmo-response.</title>
        <authorList>
            <person name="Becker E.A."/>
            <person name="Seitzer P.M."/>
            <person name="Tritt A."/>
            <person name="Larsen D."/>
            <person name="Krusor M."/>
            <person name="Yao A.I."/>
            <person name="Wu D."/>
            <person name="Madern D."/>
            <person name="Eisen J.A."/>
            <person name="Darling A.E."/>
            <person name="Facciotti M.T."/>
        </authorList>
    </citation>
    <scope>NUCLEOTIDE SEQUENCE [LARGE SCALE GENOMIC DNA]</scope>
    <source>
        <strain evidence="2 3">JCM 14978</strain>
    </source>
</reference>
<dbReference type="PATRIC" id="fig|1230456.3.peg.1709"/>
<feature type="domain" description="DICT" evidence="1">
    <location>
        <begin position="105"/>
        <end position="198"/>
    </location>
</feature>
<dbReference type="Proteomes" id="UP000011546">
    <property type="component" value="Unassembled WGS sequence"/>
</dbReference>
<sequence>MLDSLLTEFSGRRHRVIAYRSGGRLDIEAWLADRGIPVESRALPAGGPSPFLEIRTDGEVAGIVGVEAVEGLLEPPIRRPGERAGVSEGYRALFDLFDRTVFSGMSRRELLAVSREIEDRAFRVGAGTLWVSFQSLSTFESQADVYRTLGAETDLDIRVYGVEYWTPPSISGVTYRTDGAAALEPYWVLAYDGGPERTQACGLVAKGRSDEYTGFWTNDPPTVEAVATAFHVV</sequence>
<dbReference type="PIRSF" id="PIRSF030471">
    <property type="entry name" value="STR_Vng0742h_prd"/>
    <property type="match status" value="1"/>
</dbReference>
<dbReference type="InterPro" id="IPR016954">
    <property type="entry name" value="Uncharacterised_Vng0742h"/>
</dbReference>